<evidence type="ECO:0000313" key="15">
    <source>
        <dbReference type="Ensembl" id="ENSMMDP00005027086.1"/>
    </source>
</evidence>
<feature type="domain" description="C2H2-type" evidence="14">
    <location>
        <begin position="431"/>
        <end position="458"/>
    </location>
</feature>
<evidence type="ECO:0000313" key="16">
    <source>
        <dbReference type="Proteomes" id="UP000472263"/>
    </source>
</evidence>
<keyword evidence="10" id="KW-0804">Transcription</keyword>
<dbReference type="GO" id="GO:0008270">
    <property type="term" value="F:zinc ion binding"/>
    <property type="evidence" value="ECO:0007669"/>
    <property type="project" value="UniProtKB-KW"/>
</dbReference>
<feature type="domain" description="C2H2-type" evidence="14">
    <location>
        <begin position="319"/>
        <end position="346"/>
    </location>
</feature>
<keyword evidence="16" id="KW-1185">Reference proteome</keyword>
<keyword evidence="11" id="KW-0539">Nucleus</keyword>
<keyword evidence="6 12" id="KW-0863">Zinc-finger</keyword>
<reference evidence="15" key="2">
    <citation type="submission" date="2025-08" db="UniProtKB">
        <authorList>
            <consortium name="Ensembl"/>
        </authorList>
    </citation>
    <scope>IDENTIFICATION</scope>
</reference>
<dbReference type="Gene3D" id="3.30.160.60">
    <property type="entry name" value="Classic Zinc Finger"/>
    <property type="match status" value="8"/>
</dbReference>
<keyword evidence="8" id="KW-0805">Transcription regulation</keyword>
<evidence type="ECO:0000256" key="1">
    <source>
        <dbReference type="ARBA" id="ARBA00003767"/>
    </source>
</evidence>
<dbReference type="InterPro" id="IPR050758">
    <property type="entry name" value="Znf_C2H2-type"/>
</dbReference>
<feature type="compositionally biased region" description="Polar residues" evidence="13">
    <location>
        <begin position="136"/>
        <end position="149"/>
    </location>
</feature>
<keyword evidence="5" id="KW-0677">Repeat</keyword>
<dbReference type="FunFam" id="3.30.160.60:FF:000912">
    <property type="entry name" value="Zinc finger protein 660"/>
    <property type="match status" value="1"/>
</dbReference>
<feature type="compositionally biased region" description="Acidic residues" evidence="13">
    <location>
        <begin position="239"/>
        <end position="248"/>
    </location>
</feature>
<dbReference type="GeneTree" id="ENSGT00950000182774"/>
<dbReference type="FunFam" id="3.30.160.60:FF:002274">
    <property type="entry name" value="Zinc finger protein 432"/>
    <property type="match status" value="2"/>
</dbReference>
<evidence type="ECO:0000256" key="4">
    <source>
        <dbReference type="ARBA" id="ARBA00022723"/>
    </source>
</evidence>
<dbReference type="PROSITE" id="PS00028">
    <property type="entry name" value="ZINC_FINGER_C2H2_1"/>
    <property type="match status" value="7"/>
</dbReference>
<reference evidence="15" key="3">
    <citation type="submission" date="2025-09" db="UniProtKB">
        <authorList>
            <consortium name="Ensembl"/>
        </authorList>
    </citation>
    <scope>IDENTIFICATION</scope>
</reference>
<evidence type="ECO:0000256" key="5">
    <source>
        <dbReference type="ARBA" id="ARBA00022737"/>
    </source>
</evidence>
<evidence type="ECO:0000256" key="9">
    <source>
        <dbReference type="ARBA" id="ARBA00023125"/>
    </source>
</evidence>
<feature type="region of interest" description="Disordered" evidence="13">
    <location>
        <begin position="108"/>
        <end position="252"/>
    </location>
</feature>
<keyword evidence="9" id="KW-0238">DNA-binding</keyword>
<evidence type="ECO:0000256" key="6">
    <source>
        <dbReference type="ARBA" id="ARBA00022771"/>
    </source>
</evidence>
<evidence type="ECO:0000256" key="7">
    <source>
        <dbReference type="ARBA" id="ARBA00022833"/>
    </source>
</evidence>
<dbReference type="InterPro" id="IPR013087">
    <property type="entry name" value="Znf_C2H2_type"/>
</dbReference>
<dbReference type="Pfam" id="PF00096">
    <property type="entry name" value="zf-C2H2"/>
    <property type="match status" value="7"/>
</dbReference>
<comment type="subcellular location">
    <subcellularLocation>
        <location evidence="2">Nucleus</location>
    </subcellularLocation>
</comment>
<dbReference type="FunFam" id="3.30.160.60:FF:001639">
    <property type="entry name" value="Si:dkey-7i4.21"/>
    <property type="match status" value="1"/>
</dbReference>
<dbReference type="PANTHER" id="PTHR23234">
    <property type="entry name" value="ZNF44 PROTEIN"/>
    <property type="match status" value="1"/>
</dbReference>
<keyword evidence="7" id="KW-0862">Zinc</keyword>
<dbReference type="FunFam" id="3.30.160.60:FF:000446">
    <property type="entry name" value="Zinc finger protein"/>
    <property type="match status" value="1"/>
</dbReference>
<feature type="domain" description="C2H2-type" evidence="14">
    <location>
        <begin position="375"/>
        <end position="402"/>
    </location>
</feature>
<evidence type="ECO:0000256" key="11">
    <source>
        <dbReference type="ARBA" id="ARBA00023242"/>
    </source>
</evidence>
<dbReference type="Ensembl" id="ENSMMDT00005027658.1">
    <property type="protein sequence ID" value="ENSMMDP00005027086.1"/>
    <property type="gene ID" value="ENSMMDG00005012921.1"/>
</dbReference>
<evidence type="ECO:0000256" key="2">
    <source>
        <dbReference type="ARBA" id="ARBA00004123"/>
    </source>
</evidence>
<dbReference type="PROSITE" id="PS50157">
    <property type="entry name" value="ZINC_FINGER_C2H2_2"/>
    <property type="match status" value="8"/>
</dbReference>
<protein>
    <recommendedName>
        <fullName evidence="14">C2H2-type domain-containing protein</fullName>
    </recommendedName>
</protein>
<feature type="domain" description="C2H2-type" evidence="14">
    <location>
        <begin position="403"/>
        <end position="430"/>
    </location>
</feature>
<evidence type="ECO:0000256" key="13">
    <source>
        <dbReference type="SAM" id="MobiDB-lite"/>
    </source>
</evidence>
<dbReference type="PANTHER" id="PTHR23234:SF10">
    <property type="entry name" value="RIKEN CDNA 6720489N17 GENE-RELATED"/>
    <property type="match status" value="1"/>
</dbReference>
<dbReference type="SMART" id="SM00355">
    <property type="entry name" value="ZnF_C2H2"/>
    <property type="match status" value="8"/>
</dbReference>
<comment type="function">
    <text evidence="1">May be involved in transcriptional regulation.</text>
</comment>
<feature type="domain" description="C2H2-type" evidence="14">
    <location>
        <begin position="459"/>
        <end position="486"/>
    </location>
</feature>
<sequence>MCAVQLLRVSVHERITAAAEDFLLFLETRKEIAEIPDLRTLLNQRLTAAAEEILGLFEKTVAEYEDKVHQSEKEMCRQRNLLNIVLNPEVKLHRAVLPQQLMVIKEEVPPEQQECSPSLDQDEPEHQHIKEEQEELPTSQERGQHQSMQEADITKLLFTPVTVKSEDDEEKAESSQGYQRPTEENGEAEPLSSSSSEHIETETDGEDCVGSEPARNLDPVGELQPAIDGQLLSSHSSEPETEDSEDDQGETRECASCFKTSNDTLFSHDRSNIVAKPSLCLKRKHTGEKPLSCSVCDKNCKHRVNFKIHMMMHKRAKPYSCSVCGKSFTLEVNLEAHMRVHAGKKPFSCSVCGESFTKKQSVNIHMRVHTGEKPFSCSVCGKSFTLKQNVSAHMRIHTGEKPFSCSVCGKCFTEKQKVNRHMRIHTGEKPFSCSVCGKCFTEKQKVNRHMRIHTGEKPFSCLFCSKGFTRKDDFNRHMTIHTGEKSFHCSVCGRSFRRREHVRSHKCAGESSSR</sequence>
<dbReference type="GO" id="GO:0003677">
    <property type="term" value="F:DNA binding"/>
    <property type="evidence" value="ECO:0007669"/>
    <property type="project" value="UniProtKB-KW"/>
</dbReference>
<dbReference type="Proteomes" id="UP000472263">
    <property type="component" value="Chromosome 23"/>
</dbReference>
<comment type="similarity">
    <text evidence="3">Belongs to the krueppel C2H2-type zinc-finger protein family.</text>
</comment>
<evidence type="ECO:0000256" key="3">
    <source>
        <dbReference type="ARBA" id="ARBA00006991"/>
    </source>
</evidence>
<dbReference type="FunFam" id="3.30.160.60:FF:002282">
    <property type="entry name" value="Wu:fb97d07 protein"/>
    <property type="match status" value="2"/>
</dbReference>
<feature type="domain" description="C2H2-type" evidence="14">
    <location>
        <begin position="291"/>
        <end position="318"/>
    </location>
</feature>
<evidence type="ECO:0000256" key="8">
    <source>
        <dbReference type="ARBA" id="ARBA00023015"/>
    </source>
</evidence>
<evidence type="ECO:0000256" key="10">
    <source>
        <dbReference type="ARBA" id="ARBA00023163"/>
    </source>
</evidence>
<dbReference type="InterPro" id="IPR036236">
    <property type="entry name" value="Znf_C2H2_sf"/>
</dbReference>
<proteinExistence type="inferred from homology"/>
<dbReference type="GO" id="GO:0005634">
    <property type="term" value="C:nucleus"/>
    <property type="evidence" value="ECO:0007669"/>
    <property type="project" value="UniProtKB-SubCell"/>
</dbReference>
<dbReference type="AlphaFoldDB" id="A0A667Z1B4"/>
<feature type="domain" description="C2H2-type" evidence="14">
    <location>
        <begin position="347"/>
        <end position="374"/>
    </location>
</feature>
<dbReference type="SUPFAM" id="SSF57667">
    <property type="entry name" value="beta-beta-alpha zinc fingers"/>
    <property type="match status" value="4"/>
</dbReference>
<name>A0A667Z1B4_9TELE</name>
<feature type="domain" description="C2H2-type" evidence="14">
    <location>
        <begin position="487"/>
        <end position="514"/>
    </location>
</feature>
<keyword evidence="4" id="KW-0479">Metal-binding</keyword>
<reference evidence="15" key="1">
    <citation type="submission" date="2019-06" db="EMBL/GenBank/DDBJ databases">
        <authorList>
            <consortium name="Wellcome Sanger Institute Data Sharing"/>
        </authorList>
    </citation>
    <scope>NUCLEOTIDE SEQUENCE [LARGE SCALE GENOMIC DNA]</scope>
</reference>
<evidence type="ECO:0000256" key="12">
    <source>
        <dbReference type="PROSITE-ProRule" id="PRU00042"/>
    </source>
</evidence>
<dbReference type="InParanoid" id="A0A667Z1B4"/>
<accession>A0A667Z1B4</accession>
<evidence type="ECO:0000259" key="14">
    <source>
        <dbReference type="PROSITE" id="PS50157"/>
    </source>
</evidence>
<organism evidence="15 16">
    <name type="scientific">Myripristis murdjan</name>
    <name type="common">pinecone soldierfish</name>
    <dbReference type="NCBI Taxonomy" id="586833"/>
    <lineage>
        <taxon>Eukaryota</taxon>
        <taxon>Metazoa</taxon>
        <taxon>Chordata</taxon>
        <taxon>Craniata</taxon>
        <taxon>Vertebrata</taxon>
        <taxon>Euteleostomi</taxon>
        <taxon>Actinopterygii</taxon>
        <taxon>Neopterygii</taxon>
        <taxon>Teleostei</taxon>
        <taxon>Neoteleostei</taxon>
        <taxon>Acanthomorphata</taxon>
        <taxon>Holocentriformes</taxon>
        <taxon>Holocentridae</taxon>
        <taxon>Myripristis</taxon>
    </lineage>
</organism>